<comment type="similarity">
    <text evidence="8">Belongs to the bacterial reverse transcriptase family.</text>
</comment>
<dbReference type="Pfam" id="PF00078">
    <property type="entry name" value="RVT_1"/>
    <property type="match status" value="1"/>
</dbReference>
<dbReference type="PANTHER" id="PTHR34047">
    <property type="entry name" value="NUCLEAR INTRON MATURASE 1, MITOCHONDRIAL-RELATED"/>
    <property type="match status" value="1"/>
</dbReference>
<dbReference type="GO" id="GO:0003964">
    <property type="term" value="F:RNA-directed DNA polymerase activity"/>
    <property type="evidence" value="ECO:0007669"/>
    <property type="project" value="UniProtKB-KW"/>
</dbReference>
<keyword evidence="2" id="KW-0808">Transferase</keyword>
<dbReference type="InterPro" id="IPR051083">
    <property type="entry name" value="GrpII_Intron_Splice-Mob/Def"/>
</dbReference>
<dbReference type="EMBL" id="CP001896">
    <property type="protein sequence ID" value="ADC61776.1"/>
    <property type="molecule type" value="Genomic_DNA"/>
</dbReference>
<dbReference type="PANTHER" id="PTHR34047:SF8">
    <property type="entry name" value="PROTEIN YKFC"/>
    <property type="match status" value="1"/>
</dbReference>
<keyword evidence="7" id="KW-0051">Antiviral defense</keyword>
<dbReference type="InterPro" id="IPR000477">
    <property type="entry name" value="RT_dom"/>
</dbReference>
<evidence type="ECO:0000313" key="13">
    <source>
        <dbReference type="Proteomes" id="UP000001441"/>
    </source>
</evidence>
<dbReference type="EC" id="2.7.7.49" evidence="1"/>
<dbReference type="InterPro" id="IPR000123">
    <property type="entry name" value="Reverse_transcriptase_msDNA"/>
</dbReference>
<dbReference type="GO" id="GO:0046872">
    <property type="term" value="F:metal ion binding"/>
    <property type="evidence" value="ECO:0007669"/>
    <property type="project" value="UniProtKB-KW"/>
</dbReference>
<dbReference type="CDD" id="cd01651">
    <property type="entry name" value="RT_G2_intron"/>
    <property type="match status" value="1"/>
</dbReference>
<accession>D3RQH1</accession>
<evidence type="ECO:0000256" key="5">
    <source>
        <dbReference type="ARBA" id="ARBA00022842"/>
    </source>
</evidence>
<dbReference type="GO" id="GO:0003723">
    <property type="term" value="F:RNA binding"/>
    <property type="evidence" value="ECO:0007669"/>
    <property type="project" value="InterPro"/>
</dbReference>
<name>D3RQH1_ALLVD</name>
<gene>
    <name evidence="12" type="ordered locus">Alvin_0830</name>
</gene>
<dbReference type="Proteomes" id="UP000001441">
    <property type="component" value="Chromosome"/>
</dbReference>
<dbReference type="HOGENOM" id="CLU_013584_2_1_6"/>
<dbReference type="eggNOG" id="COG3344">
    <property type="taxonomic scope" value="Bacteria"/>
</dbReference>
<evidence type="ECO:0000256" key="1">
    <source>
        <dbReference type="ARBA" id="ARBA00012493"/>
    </source>
</evidence>
<dbReference type="STRING" id="572477.Alvin_0830"/>
<evidence type="ECO:0000256" key="3">
    <source>
        <dbReference type="ARBA" id="ARBA00022695"/>
    </source>
</evidence>
<proteinExistence type="inferred from homology"/>
<sequence length="451" mass="51570">MRSQGGAVDCSHALLNPPGGDVRRRDATQPALHDDLMERVLESENMRQAWRRVKSNQGAPGIDGMCIEDFPEFARSSLPAIRQALREGTYRPQPVRRVTIPKPNGGERLLGIPTVMDRVIQQAIAQVLGPIFDPGFSDASFGFRPGRSAHGALRRVQTYIGEGYRIAVDLDLAKFFDTVQHDVLMARVGRKVRDKRLLALIGDYLRAGVLVGGTLEATEIGTPQGGPLSPLLANILLDDLDKELERRGHRFVRYADDLLILVRSHRAGERVMASVSRYLTGTLKLVVNEQKSRVVKTDACKFLGFTFRGKKRRWSKRAYQDFRHRLRKLTGRRWGVSMDYRLQKLSAYVRGWMGYFGLSDYYRPIPELDHWLRRRVRLCYWKQWRGVRNRIRHLLALGTRARTAIWTGMSSKSYWHLSCSLGTQTGMTNDWLKRQGLISIRDQWMNAHGYA</sequence>
<dbReference type="SUPFAM" id="SSF56672">
    <property type="entry name" value="DNA/RNA polymerases"/>
    <property type="match status" value="1"/>
</dbReference>
<evidence type="ECO:0000259" key="11">
    <source>
        <dbReference type="PROSITE" id="PS50878"/>
    </source>
</evidence>
<evidence type="ECO:0000256" key="4">
    <source>
        <dbReference type="ARBA" id="ARBA00022723"/>
    </source>
</evidence>
<dbReference type="AlphaFoldDB" id="D3RQH1"/>
<dbReference type="NCBIfam" id="TIGR04416">
    <property type="entry name" value="group_II_RT_mat"/>
    <property type="match status" value="1"/>
</dbReference>
<keyword evidence="3" id="KW-0548">Nucleotidyltransferase</keyword>
<evidence type="ECO:0000256" key="8">
    <source>
        <dbReference type="ARBA" id="ARBA00034120"/>
    </source>
</evidence>
<evidence type="ECO:0000256" key="7">
    <source>
        <dbReference type="ARBA" id="ARBA00023118"/>
    </source>
</evidence>
<keyword evidence="6 12" id="KW-0695">RNA-directed DNA polymerase</keyword>
<dbReference type="InterPro" id="IPR043502">
    <property type="entry name" value="DNA/RNA_pol_sf"/>
</dbReference>
<comment type="catalytic activity">
    <reaction evidence="9">
        <text>DNA(n) + a 2'-deoxyribonucleoside 5'-triphosphate = DNA(n+1) + diphosphate</text>
        <dbReference type="Rhea" id="RHEA:22508"/>
        <dbReference type="Rhea" id="RHEA-COMP:17339"/>
        <dbReference type="Rhea" id="RHEA-COMP:17340"/>
        <dbReference type="ChEBI" id="CHEBI:33019"/>
        <dbReference type="ChEBI" id="CHEBI:61560"/>
        <dbReference type="ChEBI" id="CHEBI:173112"/>
        <dbReference type="EC" id="2.7.7.49"/>
    </reaction>
</comment>
<dbReference type="InterPro" id="IPR030931">
    <property type="entry name" value="Group_II_RT_mat"/>
</dbReference>
<dbReference type="InterPro" id="IPR013597">
    <property type="entry name" value="Mat_intron_G2"/>
</dbReference>
<reference evidence="12 13" key="1">
    <citation type="journal article" date="2011" name="Stand. Genomic Sci.">
        <title>Complete genome sequence of Allochromatium vinosum DSM 180(T).</title>
        <authorList>
            <person name="Weissgerber T."/>
            <person name="Zigann R."/>
            <person name="Bruce D."/>
            <person name="Chang Y.J."/>
            <person name="Detter J.C."/>
            <person name="Han C."/>
            <person name="Hauser L."/>
            <person name="Jeffries C.D."/>
            <person name="Land M."/>
            <person name="Munk A.C."/>
            <person name="Tapia R."/>
            <person name="Dahl C."/>
        </authorList>
    </citation>
    <scope>NUCLEOTIDE SEQUENCE [LARGE SCALE GENOMIC DNA]</scope>
    <source>
        <strain evidence="13">ATCC 17899 / DSM 180 / NBRC 103801 / NCIMB 10441 / D</strain>
    </source>
</reference>
<protein>
    <recommendedName>
        <fullName evidence="1">RNA-directed DNA polymerase</fullName>
        <ecNumber evidence="1">2.7.7.49</ecNumber>
    </recommendedName>
</protein>
<evidence type="ECO:0000256" key="10">
    <source>
        <dbReference type="SAM" id="MobiDB-lite"/>
    </source>
</evidence>
<dbReference type="PROSITE" id="PS50878">
    <property type="entry name" value="RT_POL"/>
    <property type="match status" value="1"/>
</dbReference>
<evidence type="ECO:0000256" key="2">
    <source>
        <dbReference type="ARBA" id="ARBA00022679"/>
    </source>
</evidence>
<dbReference type="GO" id="GO:0051607">
    <property type="term" value="P:defense response to virus"/>
    <property type="evidence" value="ECO:0007669"/>
    <property type="project" value="UniProtKB-KW"/>
</dbReference>
<dbReference type="KEGG" id="alv:Alvin_0830"/>
<dbReference type="PRINTS" id="PR00866">
    <property type="entry name" value="RNADNAPOLMS"/>
</dbReference>
<dbReference type="Pfam" id="PF08388">
    <property type="entry name" value="GIIM"/>
    <property type="match status" value="1"/>
</dbReference>
<organism evidence="12 13">
    <name type="scientific">Allochromatium vinosum (strain ATCC 17899 / DSM 180 / NBRC 103801 / NCIMB 10441 / D)</name>
    <name type="common">Chromatium vinosum</name>
    <dbReference type="NCBI Taxonomy" id="572477"/>
    <lineage>
        <taxon>Bacteria</taxon>
        <taxon>Pseudomonadati</taxon>
        <taxon>Pseudomonadota</taxon>
        <taxon>Gammaproteobacteria</taxon>
        <taxon>Chromatiales</taxon>
        <taxon>Chromatiaceae</taxon>
        <taxon>Allochromatium</taxon>
    </lineage>
</organism>
<evidence type="ECO:0000256" key="6">
    <source>
        <dbReference type="ARBA" id="ARBA00022918"/>
    </source>
</evidence>
<feature type="domain" description="Reverse transcriptase" evidence="11">
    <location>
        <begin position="81"/>
        <end position="307"/>
    </location>
</feature>
<keyword evidence="4" id="KW-0479">Metal-binding</keyword>
<evidence type="ECO:0000313" key="12">
    <source>
        <dbReference type="EMBL" id="ADC61776.1"/>
    </source>
</evidence>
<dbReference type="OrthoDB" id="9793236at2"/>
<keyword evidence="5" id="KW-0460">Magnesium</keyword>
<feature type="region of interest" description="Disordered" evidence="10">
    <location>
        <begin position="1"/>
        <end position="26"/>
    </location>
</feature>
<keyword evidence="13" id="KW-1185">Reference proteome</keyword>
<evidence type="ECO:0000256" key="9">
    <source>
        <dbReference type="ARBA" id="ARBA00048173"/>
    </source>
</evidence>